<evidence type="ECO:0000313" key="6">
    <source>
        <dbReference type="EMBL" id="MBO8445710.1"/>
    </source>
</evidence>
<reference evidence="6" key="2">
    <citation type="journal article" date="2021" name="PeerJ">
        <title>Extensive microbial diversity within the chicken gut microbiome revealed by metagenomics and culture.</title>
        <authorList>
            <person name="Gilroy R."/>
            <person name="Ravi A."/>
            <person name="Getino M."/>
            <person name="Pursley I."/>
            <person name="Horton D.L."/>
            <person name="Alikhan N.F."/>
            <person name="Baker D."/>
            <person name="Gharbi K."/>
            <person name="Hall N."/>
            <person name="Watson M."/>
            <person name="Adriaenssens E.M."/>
            <person name="Foster-Nyarko E."/>
            <person name="Jarju S."/>
            <person name="Secka A."/>
            <person name="Antonio M."/>
            <person name="Oren A."/>
            <person name="Chaudhuri R.R."/>
            <person name="La Ragione R."/>
            <person name="Hildebrand F."/>
            <person name="Pallen M.J."/>
        </authorList>
    </citation>
    <scope>NUCLEOTIDE SEQUENCE</scope>
    <source>
        <strain evidence="6">D5-748</strain>
    </source>
</reference>
<name>A0A9D9H949_9BACT</name>
<organism evidence="6 7">
    <name type="scientific">Candidatus Cryptobacteroides merdavium</name>
    <dbReference type="NCBI Taxonomy" id="2840769"/>
    <lineage>
        <taxon>Bacteria</taxon>
        <taxon>Pseudomonadati</taxon>
        <taxon>Bacteroidota</taxon>
        <taxon>Bacteroidia</taxon>
        <taxon>Bacteroidales</taxon>
        <taxon>Candidatus Cryptobacteroides</taxon>
    </lineage>
</organism>
<dbReference type="EMBL" id="JADIMO010000108">
    <property type="protein sequence ID" value="MBO8445710.1"/>
    <property type="molecule type" value="Genomic_DNA"/>
</dbReference>
<comment type="subcellular location">
    <subcellularLocation>
        <location evidence="1">Fimbrium</location>
    </subcellularLocation>
</comment>
<dbReference type="AlphaFoldDB" id="A0A9D9H949"/>
<dbReference type="GO" id="GO:0009289">
    <property type="term" value="C:pilus"/>
    <property type="evidence" value="ECO:0007669"/>
    <property type="project" value="UniProtKB-SubCell"/>
</dbReference>
<dbReference type="Gene3D" id="2.60.40.3690">
    <property type="match status" value="1"/>
</dbReference>
<dbReference type="Proteomes" id="UP000823619">
    <property type="component" value="Unassembled WGS sequence"/>
</dbReference>
<comment type="similarity">
    <text evidence="2">Belongs to the bacteroidetes fimbrillin superfamily. FimA/Mfa1 family.</text>
</comment>
<evidence type="ECO:0000256" key="4">
    <source>
        <dbReference type="ARBA" id="ARBA00023263"/>
    </source>
</evidence>
<feature type="domain" description="Major fimbrial subunit protein N-terminal" evidence="5">
    <location>
        <begin position="50"/>
        <end position="140"/>
    </location>
</feature>
<dbReference type="Gene3D" id="2.60.40.2580">
    <property type="match status" value="1"/>
</dbReference>
<dbReference type="Pfam" id="PF06321">
    <property type="entry name" value="P_gingi_FimA"/>
    <property type="match status" value="1"/>
</dbReference>
<evidence type="ECO:0000259" key="5">
    <source>
        <dbReference type="Pfam" id="PF06321"/>
    </source>
</evidence>
<gene>
    <name evidence="6" type="ORF">IAC23_08495</name>
</gene>
<comment type="caution">
    <text evidence="6">The sequence shown here is derived from an EMBL/GenBank/DDBJ whole genome shotgun (WGS) entry which is preliminary data.</text>
</comment>
<keyword evidence="3" id="KW-0732">Signal</keyword>
<evidence type="ECO:0000256" key="3">
    <source>
        <dbReference type="ARBA" id="ARBA00022729"/>
    </source>
</evidence>
<keyword evidence="4" id="KW-0281">Fimbrium</keyword>
<proteinExistence type="inferred from homology"/>
<dbReference type="InterPro" id="IPR029141">
    <property type="entry name" value="FimA_N"/>
</dbReference>
<sequence length="324" mass="35040">MKKFFVYAAAMLAMAVCGCQEKEIADVAVQSEEITLDVSVPVSEMTRMTDVGDETALTGIQAFVFRKDGSLDAWASSAGNALSLQCTAGERDVAVLANSPEIKDITTFSALRSKVSLLSANSVGSLVMSGTVSVTLSSSSSVTVPVSRKAARVSIERIVTDFALEQYRNAEFKVTGIYLVNVAGDAPYFGTGQPAVWYNRMENAGELPALLSSGNLSVPVTGQVPYEVPHHFYCYPNPTVEDASETTWSPRKTRLVVEAELDGVTYYYPMTMPVIESNHLYTVTELKITKPGSSSPDIPVVKEDASFVIEVEDWDEGYSGSFEI</sequence>
<protein>
    <recommendedName>
        <fullName evidence="5">Major fimbrial subunit protein N-terminal domain-containing protein</fullName>
    </recommendedName>
</protein>
<dbReference type="PROSITE" id="PS51257">
    <property type="entry name" value="PROKAR_LIPOPROTEIN"/>
    <property type="match status" value="1"/>
</dbReference>
<evidence type="ECO:0000313" key="7">
    <source>
        <dbReference type="Proteomes" id="UP000823619"/>
    </source>
</evidence>
<accession>A0A9D9H949</accession>
<reference evidence="6" key="1">
    <citation type="submission" date="2020-10" db="EMBL/GenBank/DDBJ databases">
        <authorList>
            <person name="Gilroy R."/>
        </authorList>
    </citation>
    <scope>NUCLEOTIDE SEQUENCE</scope>
    <source>
        <strain evidence="6">D5-748</strain>
    </source>
</reference>
<evidence type="ECO:0000256" key="1">
    <source>
        <dbReference type="ARBA" id="ARBA00004561"/>
    </source>
</evidence>
<evidence type="ECO:0000256" key="2">
    <source>
        <dbReference type="ARBA" id="ARBA00006011"/>
    </source>
</evidence>